<proteinExistence type="predicted"/>
<evidence type="ECO:0000256" key="1">
    <source>
        <dbReference type="SAM" id="MobiDB-lite"/>
    </source>
</evidence>
<dbReference type="OrthoDB" id="5974298at2759"/>
<name>A0A2B4R869_STYPI</name>
<gene>
    <name evidence="2" type="ORF">AWC38_SpisGene23465</name>
</gene>
<evidence type="ECO:0000313" key="2">
    <source>
        <dbReference type="EMBL" id="PFX12557.1"/>
    </source>
</evidence>
<reference evidence="3" key="1">
    <citation type="journal article" date="2017" name="bioRxiv">
        <title>Comparative analysis of the genomes of Stylophora pistillata and Acropora digitifera provides evidence for extensive differences between species of corals.</title>
        <authorList>
            <person name="Voolstra C.R."/>
            <person name="Li Y."/>
            <person name="Liew Y.J."/>
            <person name="Baumgarten S."/>
            <person name="Zoccola D."/>
            <person name="Flot J.-F."/>
            <person name="Tambutte S."/>
            <person name="Allemand D."/>
            <person name="Aranda M."/>
        </authorList>
    </citation>
    <scope>NUCLEOTIDE SEQUENCE [LARGE SCALE GENOMIC DNA]</scope>
</reference>
<dbReference type="PANTHER" id="PTHR35354:SF1">
    <property type="entry name" value="RGD1561648"/>
    <property type="match status" value="1"/>
</dbReference>
<protein>
    <submittedName>
        <fullName evidence="2">Uncharacterized protein C12orf56-like</fullName>
    </submittedName>
</protein>
<dbReference type="Proteomes" id="UP000225706">
    <property type="component" value="Unassembled WGS sequence"/>
</dbReference>
<dbReference type="EMBL" id="LSMT01001298">
    <property type="protein sequence ID" value="PFX12557.1"/>
    <property type="molecule type" value="Genomic_DNA"/>
</dbReference>
<feature type="compositionally biased region" description="Basic and acidic residues" evidence="1">
    <location>
        <begin position="48"/>
        <end position="62"/>
    </location>
</feature>
<feature type="region of interest" description="Disordered" evidence="1">
    <location>
        <begin position="41"/>
        <end position="62"/>
    </location>
</feature>
<dbReference type="Pfam" id="PF15087">
    <property type="entry name" value="DUF4551"/>
    <property type="match status" value="1"/>
</dbReference>
<sequence length="231" mass="26610">MVSYLDPWLQILIAVQLKSPDLFVFMVGQLQLQYMAQSRSQSSRKKGSNREDELGHSIHTIDGHKGTETDKLLREVLDNATSLLFELICAVNQANCFSVEDNILNMFWRMKIVQAQEQARYCVQRIMKRLTLLVSSSGRYVSPTEAVLLYRQLYLLKSFLEYGTVVANQIRVGYAEEFRYYIRKQVVKKKLSTKFLLTSPITELLEKVTDLVLKQPSLGDDGNISRSLYQI</sequence>
<keyword evidence="3" id="KW-1185">Reference proteome</keyword>
<dbReference type="AlphaFoldDB" id="A0A2B4R869"/>
<dbReference type="PANTHER" id="PTHR35354">
    <property type="entry name" value="RGD1561648"/>
    <property type="match status" value="1"/>
</dbReference>
<accession>A0A2B4R869</accession>
<comment type="caution">
    <text evidence="2">The sequence shown here is derived from an EMBL/GenBank/DDBJ whole genome shotgun (WGS) entry which is preliminary data.</text>
</comment>
<organism evidence="2 3">
    <name type="scientific">Stylophora pistillata</name>
    <name type="common">Smooth cauliflower coral</name>
    <dbReference type="NCBI Taxonomy" id="50429"/>
    <lineage>
        <taxon>Eukaryota</taxon>
        <taxon>Metazoa</taxon>
        <taxon>Cnidaria</taxon>
        <taxon>Anthozoa</taxon>
        <taxon>Hexacorallia</taxon>
        <taxon>Scleractinia</taxon>
        <taxon>Astrocoeniina</taxon>
        <taxon>Pocilloporidae</taxon>
        <taxon>Stylophora</taxon>
    </lineage>
</organism>
<evidence type="ECO:0000313" key="3">
    <source>
        <dbReference type="Proteomes" id="UP000225706"/>
    </source>
</evidence>
<dbReference type="InterPro" id="IPR027878">
    <property type="entry name" value="DUF4551"/>
</dbReference>